<name>A0A3S4VGI2_9ACTO</name>
<dbReference type="SUPFAM" id="SSF55729">
    <property type="entry name" value="Acyl-CoA N-acyltransferases (Nat)"/>
    <property type="match status" value="1"/>
</dbReference>
<dbReference type="GO" id="GO:0010125">
    <property type="term" value="P:mycothiol biosynthetic process"/>
    <property type="evidence" value="ECO:0007669"/>
    <property type="project" value="TreeGrafter"/>
</dbReference>
<dbReference type="EMBL" id="LR134476">
    <property type="protein sequence ID" value="VEI13601.1"/>
    <property type="molecule type" value="Genomic_DNA"/>
</dbReference>
<dbReference type="KEGG" id="tbw:NCTC13354_01322"/>
<dbReference type="Pfam" id="PF00583">
    <property type="entry name" value="Acetyltransf_1"/>
    <property type="match status" value="1"/>
</dbReference>
<protein>
    <submittedName>
        <fullName evidence="2">Mycothiol acetyltransferase</fullName>
        <ecNumber evidence="2">2.3.1.189</ecNumber>
    </submittedName>
</protein>
<evidence type="ECO:0000313" key="2">
    <source>
        <dbReference type="EMBL" id="VEI13601.1"/>
    </source>
</evidence>
<dbReference type="PANTHER" id="PTHR43617:SF31">
    <property type="entry name" value="MYCOTHIOL ACETYLTRANSFERASE"/>
    <property type="match status" value="1"/>
</dbReference>
<dbReference type="AlphaFoldDB" id="A0A3S4VGI2"/>
<proteinExistence type="predicted"/>
<accession>A0A3S4VGI2</accession>
<sequence>MSFEIRVVKEPGEYAQQIREFAGQVKDDDGVSAFDEQTLLNIDAPDAADYLLLVEPRSGELAGVAIRDVRNNSVELAVGAPYRRRGLGQRLLREARKRFGGAVLWAHGTLPPARALAESENLEATRTLLVMTRPLVGVVDKPDLASAIPGWHIEPIDPKRDLEALTALNAAAFADHPEQGKLTVDDMRQRFAQPWFDPQLLLLARLKNPDRMDDVAGSATTGPGATSGAAMSAAVAAANGFAPDEPLAFLWLKPQSESLVELYVLGVHPKVQGQGLGGALSKLMLKVMRGHGFQQALLYVDEENEPAVRSYRRAGFDVSESHTAYQL</sequence>
<dbReference type="InterPro" id="IPR016181">
    <property type="entry name" value="Acyl_CoA_acyltransferase"/>
</dbReference>
<dbReference type="OrthoDB" id="9803233at2"/>
<dbReference type="GO" id="GO:0035447">
    <property type="term" value="F:mycothiol synthase activity"/>
    <property type="evidence" value="ECO:0007669"/>
    <property type="project" value="UniProtKB-EC"/>
</dbReference>
<feature type="domain" description="N-acetyltransferase" evidence="1">
    <location>
        <begin position="151"/>
        <end position="327"/>
    </location>
</feature>
<dbReference type="GO" id="GO:0008999">
    <property type="term" value="F:protein-N-terminal-alanine acetyltransferase activity"/>
    <property type="evidence" value="ECO:0007669"/>
    <property type="project" value="TreeGrafter"/>
</dbReference>
<organism evidence="2 3">
    <name type="scientific">Trueperella bialowiezensis</name>
    <dbReference type="NCBI Taxonomy" id="312285"/>
    <lineage>
        <taxon>Bacteria</taxon>
        <taxon>Bacillati</taxon>
        <taxon>Actinomycetota</taxon>
        <taxon>Actinomycetes</taxon>
        <taxon>Actinomycetales</taxon>
        <taxon>Actinomycetaceae</taxon>
        <taxon>Trueperella</taxon>
    </lineage>
</organism>
<dbReference type="EC" id="2.3.1.189" evidence="2"/>
<evidence type="ECO:0000259" key="1">
    <source>
        <dbReference type="PROSITE" id="PS51186"/>
    </source>
</evidence>
<dbReference type="RefSeq" id="WP_126416692.1">
    <property type="nucleotide sequence ID" value="NZ_LR134476.1"/>
</dbReference>
<reference evidence="2 3" key="1">
    <citation type="submission" date="2018-12" db="EMBL/GenBank/DDBJ databases">
        <authorList>
            <consortium name="Pathogen Informatics"/>
        </authorList>
    </citation>
    <scope>NUCLEOTIDE SEQUENCE [LARGE SCALE GENOMIC DNA]</scope>
    <source>
        <strain evidence="2 3">NCTC13354</strain>
    </source>
</reference>
<dbReference type="Proteomes" id="UP000269542">
    <property type="component" value="Chromosome"/>
</dbReference>
<evidence type="ECO:0000313" key="3">
    <source>
        <dbReference type="Proteomes" id="UP000269542"/>
    </source>
</evidence>
<dbReference type="InterPro" id="IPR050276">
    <property type="entry name" value="MshD_Acetyltransferase"/>
</dbReference>
<dbReference type="PROSITE" id="PS51186">
    <property type="entry name" value="GNAT"/>
    <property type="match status" value="2"/>
</dbReference>
<keyword evidence="2" id="KW-0012">Acyltransferase</keyword>
<dbReference type="PANTHER" id="PTHR43617">
    <property type="entry name" value="L-AMINO ACID N-ACETYLTRANSFERASE"/>
    <property type="match status" value="1"/>
</dbReference>
<dbReference type="InterPro" id="IPR000182">
    <property type="entry name" value="GNAT_dom"/>
</dbReference>
<dbReference type="Gene3D" id="3.40.630.30">
    <property type="match status" value="1"/>
</dbReference>
<keyword evidence="3" id="KW-1185">Reference proteome</keyword>
<dbReference type="CDD" id="cd04301">
    <property type="entry name" value="NAT_SF"/>
    <property type="match status" value="1"/>
</dbReference>
<keyword evidence="2" id="KW-0808">Transferase</keyword>
<gene>
    <name evidence="2" type="primary">mshD</name>
    <name evidence="2" type="ORF">NCTC13354_01322</name>
</gene>
<feature type="domain" description="N-acetyltransferase" evidence="1">
    <location>
        <begin position="3"/>
        <end position="160"/>
    </location>
</feature>